<accession>A0A1I1MRM2</accession>
<dbReference type="OrthoDB" id="3790940at2"/>
<evidence type="ECO:0000313" key="1">
    <source>
        <dbReference type="EMBL" id="SFC85243.1"/>
    </source>
</evidence>
<sequence length="195" mass="20605">MTTVSLDYASMKQVAGVLDAKEQAMSVLLARIKTIVDGLVAADFKTVKASPAFDALVIDIVLDMGKSIAAITNFADFLRGAADAYKQADQSMAEKLGGGGATSTLKVDMGEILSLKSNLKATHSAFDGVGKAADSLDAGVLGHHHLADAVQDFADGWDHRRKQITENVDDIYDAISTIAKTFTDVDTDLNKSLQG</sequence>
<dbReference type="SUPFAM" id="SSF140453">
    <property type="entry name" value="EsxAB dimer-like"/>
    <property type="match status" value="1"/>
</dbReference>
<dbReference type="InterPro" id="IPR036689">
    <property type="entry name" value="ESAT-6-like_sf"/>
</dbReference>
<dbReference type="AlphaFoldDB" id="A0A1I1MRM2"/>
<dbReference type="EMBL" id="FOLB01000012">
    <property type="protein sequence ID" value="SFC85243.1"/>
    <property type="molecule type" value="Genomic_DNA"/>
</dbReference>
<dbReference type="Proteomes" id="UP000198832">
    <property type="component" value="Unassembled WGS sequence"/>
</dbReference>
<organism evidence="1 2">
    <name type="scientific">Nocardioides terrae</name>
    <dbReference type="NCBI Taxonomy" id="574651"/>
    <lineage>
        <taxon>Bacteria</taxon>
        <taxon>Bacillati</taxon>
        <taxon>Actinomycetota</taxon>
        <taxon>Actinomycetes</taxon>
        <taxon>Propionibacteriales</taxon>
        <taxon>Nocardioidaceae</taxon>
        <taxon>Nocardioides</taxon>
    </lineage>
</organism>
<name>A0A1I1MRM2_9ACTN</name>
<protein>
    <submittedName>
        <fullName evidence="1">Uncharacterized protein</fullName>
    </submittedName>
</protein>
<keyword evidence="2" id="KW-1185">Reference proteome</keyword>
<proteinExistence type="predicted"/>
<evidence type="ECO:0000313" key="2">
    <source>
        <dbReference type="Proteomes" id="UP000198832"/>
    </source>
</evidence>
<dbReference type="STRING" id="574651.SAMN04487968_112121"/>
<reference evidence="1 2" key="1">
    <citation type="submission" date="2016-10" db="EMBL/GenBank/DDBJ databases">
        <authorList>
            <person name="de Groot N.N."/>
        </authorList>
    </citation>
    <scope>NUCLEOTIDE SEQUENCE [LARGE SCALE GENOMIC DNA]</scope>
    <source>
        <strain evidence="1 2">CGMCC 1.7056</strain>
    </source>
</reference>
<dbReference type="Gene3D" id="1.10.287.1060">
    <property type="entry name" value="ESAT-6-like"/>
    <property type="match status" value="1"/>
</dbReference>
<dbReference type="RefSeq" id="WP_091125646.1">
    <property type="nucleotide sequence ID" value="NZ_FOLB01000012.1"/>
</dbReference>
<gene>
    <name evidence="1" type="ORF">SAMN04487968_112121</name>
</gene>